<dbReference type="EMBL" id="CP101740">
    <property type="protein sequence ID" value="UUL81277.1"/>
    <property type="molecule type" value="Genomic_DNA"/>
</dbReference>
<gene>
    <name evidence="1" type="ORF">NMP03_08525</name>
</gene>
<protein>
    <submittedName>
        <fullName evidence="1">Uncharacterized protein</fullName>
    </submittedName>
</protein>
<dbReference type="Proteomes" id="UP001058533">
    <property type="component" value="Chromosome"/>
</dbReference>
<sequence length="133" mass="14683">MSEIFRSSYTNPDPYCYIPASLSEIYDMLASLAGGAPTFVDPMFPERNIDTEFEILRRALDIVRGKLGDEGHAAALDLAARAKALFLDDPAEDNGKTSEGIKLIFEIEDIIQSVRNRRTKAGIKDEEGRVSGD</sequence>
<keyword evidence="2" id="KW-1185">Reference proteome</keyword>
<dbReference type="RefSeq" id="WP_256504933.1">
    <property type="nucleotide sequence ID" value="NZ_CP101740.1"/>
</dbReference>
<accession>A0ABY5L454</accession>
<evidence type="ECO:0000313" key="1">
    <source>
        <dbReference type="EMBL" id="UUL81277.1"/>
    </source>
</evidence>
<proteinExistence type="predicted"/>
<organism evidence="1 2">
    <name type="scientific">Sphingomonas qomolangmaensis</name>
    <dbReference type="NCBI Taxonomy" id="2918765"/>
    <lineage>
        <taxon>Bacteria</taxon>
        <taxon>Pseudomonadati</taxon>
        <taxon>Pseudomonadota</taxon>
        <taxon>Alphaproteobacteria</taxon>
        <taxon>Sphingomonadales</taxon>
        <taxon>Sphingomonadaceae</taxon>
        <taxon>Sphingomonas</taxon>
    </lineage>
</organism>
<reference evidence="1" key="1">
    <citation type="submission" date="2022-07" db="EMBL/GenBank/DDBJ databases">
        <title>Sphingomonas sp. nov., a novel bacterium isolated from the north slope of the Mount Everest.</title>
        <authorList>
            <person name="Cui X."/>
            <person name="Liu Y."/>
        </authorList>
    </citation>
    <scope>NUCLEOTIDE SEQUENCE</scope>
    <source>
        <strain evidence="1">S5-59</strain>
    </source>
</reference>
<evidence type="ECO:0000313" key="2">
    <source>
        <dbReference type="Proteomes" id="UP001058533"/>
    </source>
</evidence>
<name>A0ABY5L454_9SPHN</name>